<dbReference type="InterPro" id="IPR050189">
    <property type="entry name" value="MFS_Efflux_Transporters"/>
</dbReference>
<dbReference type="GO" id="GO:0005886">
    <property type="term" value="C:plasma membrane"/>
    <property type="evidence" value="ECO:0007669"/>
    <property type="project" value="UniProtKB-SubCell"/>
</dbReference>
<reference evidence="8 9" key="1">
    <citation type="submission" date="2018-02" db="EMBL/GenBank/DDBJ databases">
        <title>The draft genome of Phyllobacterium myrsinacearum DSM5892.</title>
        <authorList>
            <person name="Li L."/>
            <person name="Liu L."/>
            <person name="Zhang X."/>
            <person name="Wang T."/>
        </authorList>
    </citation>
    <scope>NUCLEOTIDE SEQUENCE [LARGE SCALE GENOMIC DNA]</scope>
    <source>
        <strain evidence="8 9">DSM 5892</strain>
    </source>
</reference>
<feature type="transmembrane region" description="Helical" evidence="6">
    <location>
        <begin position="89"/>
        <end position="110"/>
    </location>
</feature>
<dbReference type="EMBL" id="PVBT01000008">
    <property type="protein sequence ID" value="PRD50144.1"/>
    <property type="molecule type" value="Genomic_DNA"/>
</dbReference>
<dbReference type="OrthoDB" id="9810111at2"/>
<sequence length="402" mass="41541">MTSITTSLDEAPPASSFRLPLSGLLALAAAGFITVLTEALPAGLLPQMGASLAVPESLVGQLVTIYALGSLIAAIPLTAATRGWRRKPLLLSAIGGFAIVNTVTAVSTSYTLTLGARFFAGVFAGLLWALVAGYAGRMVPDHMKGKAMAVAMLGAPVALSLGVPAGTFLGAFVGWQYTFGIMSGLTVLLVGWTIWKLPDFPGQEAGKQLPISGVFAIPGVKAVLFVTLTYVVAHNVLYTYIAPFLVPAGLAGSIDKVLFVFGLSAILGTWMIGLMIDRWLRELTLICIAAFAVAAVLLAIWSANSTMVYLSFAIWGVTYGGVPTLFQTASAKTAGDAADVAQSMIVTVWNIGIAGGGIIGGFLLETTGVTSFSWVLLVLLALAFIAAVRARSHGFPAAATVG</sequence>
<dbReference type="SUPFAM" id="SSF103473">
    <property type="entry name" value="MFS general substrate transporter"/>
    <property type="match status" value="1"/>
</dbReference>
<dbReference type="InterPro" id="IPR036259">
    <property type="entry name" value="MFS_trans_sf"/>
</dbReference>
<evidence type="ECO:0000256" key="6">
    <source>
        <dbReference type="SAM" id="Phobius"/>
    </source>
</evidence>
<evidence type="ECO:0000256" key="2">
    <source>
        <dbReference type="ARBA" id="ARBA00022475"/>
    </source>
</evidence>
<comment type="caution">
    <text evidence="8">The sequence shown here is derived from an EMBL/GenBank/DDBJ whole genome shotgun (WGS) entry which is preliminary data.</text>
</comment>
<feature type="transmembrane region" description="Helical" evidence="6">
    <location>
        <begin position="370"/>
        <end position="388"/>
    </location>
</feature>
<keyword evidence="3 6" id="KW-0812">Transmembrane</keyword>
<feature type="transmembrane region" description="Helical" evidence="6">
    <location>
        <begin position="283"/>
        <end position="301"/>
    </location>
</feature>
<evidence type="ECO:0000259" key="7">
    <source>
        <dbReference type="PROSITE" id="PS50850"/>
    </source>
</evidence>
<feature type="transmembrane region" description="Helical" evidence="6">
    <location>
        <begin position="116"/>
        <end position="135"/>
    </location>
</feature>
<dbReference type="Gene3D" id="1.20.1250.20">
    <property type="entry name" value="MFS general substrate transporter like domains"/>
    <property type="match status" value="1"/>
</dbReference>
<dbReference type="InterPro" id="IPR011701">
    <property type="entry name" value="MFS"/>
</dbReference>
<evidence type="ECO:0000256" key="5">
    <source>
        <dbReference type="ARBA" id="ARBA00023136"/>
    </source>
</evidence>
<organism evidence="8 9">
    <name type="scientific">Phyllobacterium myrsinacearum</name>
    <dbReference type="NCBI Taxonomy" id="28101"/>
    <lineage>
        <taxon>Bacteria</taxon>
        <taxon>Pseudomonadati</taxon>
        <taxon>Pseudomonadota</taxon>
        <taxon>Alphaproteobacteria</taxon>
        <taxon>Hyphomicrobiales</taxon>
        <taxon>Phyllobacteriaceae</taxon>
        <taxon>Phyllobacterium</taxon>
    </lineage>
</organism>
<keyword evidence="9" id="KW-1185">Reference proteome</keyword>
<name>A0A2S9JBG3_9HYPH</name>
<dbReference type="PROSITE" id="PS50850">
    <property type="entry name" value="MFS"/>
    <property type="match status" value="1"/>
</dbReference>
<evidence type="ECO:0000313" key="8">
    <source>
        <dbReference type="EMBL" id="PRD50144.1"/>
    </source>
</evidence>
<feature type="transmembrane region" description="Helical" evidence="6">
    <location>
        <begin position="175"/>
        <end position="195"/>
    </location>
</feature>
<feature type="transmembrane region" description="Helical" evidence="6">
    <location>
        <begin position="257"/>
        <end position="276"/>
    </location>
</feature>
<dbReference type="AlphaFoldDB" id="A0A2S9JBG3"/>
<keyword evidence="4 6" id="KW-1133">Transmembrane helix</keyword>
<feature type="transmembrane region" description="Helical" evidence="6">
    <location>
        <begin position="21"/>
        <end position="46"/>
    </location>
</feature>
<feature type="domain" description="Major facilitator superfamily (MFS) profile" evidence="7">
    <location>
        <begin position="23"/>
        <end position="393"/>
    </location>
</feature>
<dbReference type="PANTHER" id="PTHR43124:SF3">
    <property type="entry name" value="CHLORAMPHENICOL EFFLUX PUMP RV0191"/>
    <property type="match status" value="1"/>
</dbReference>
<dbReference type="RefSeq" id="WP_105737056.1">
    <property type="nucleotide sequence ID" value="NZ_PVBT01000008.1"/>
</dbReference>
<evidence type="ECO:0000256" key="3">
    <source>
        <dbReference type="ARBA" id="ARBA00022692"/>
    </source>
</evidence>
<accession>A0A2S9JBG3</accession>
<protein>
    <submittedName>
        <fullName evidence="8">MFS transporter</fullName>
    </submittedName>
</protein>
<dbReference type="CDD" id="cd17324">
    <property type="entry name" value="MFS_NepI_like"/>
    <property type="match status" value="1"/>
</dbReference>
<feature type="transmembrane region" description="Helical" evidence="6">
    <location>
        <begin position="307"/>
        <end position="326"/>
    </location>
</feature>
<dbReference type="InterPro" id="IPR020846">
    <property type="entry name" value="MFS_dom"/>
</dbReference>
<feature type="transmembrane region" description="Helical" evidence="6">
    <location>
        <begin position="58"/>
        <end position="77"/>
    </location>
</feature>
<comment type="subcellular location">
    <subcellularLocation>
        <location evidence="1">Cell membrane</location>
        <topology evidence="1">Multi-pass membrane protein</topology>
    </subcellularLocation>
</comment>
<dbReference type="Pfam" id="PF07690">
    <property type="entry name" value="MFS_1"/>
    <property type="match status" value="1"/>
</dbReference>
<feature type="transmembrane region" description="Helical" evidence="6">
    <location>
        <begin position="346"/>
        <end position="364"/>
    </location>
</feature>
<dbReference type="GO" id="GO:0022857">
    <property type="term" value="F:transmembrane transporter activity"/>
    <property type="evidence" value="ECO:0007669"/>
    <property type="project" value="InterPro"/>
</dbReference>
<keyword evidence="5 6" id="KW-0472">Membrane</keyword>
<dbReference type="PANTHER" id="PTHR43124">
    <property type="entry name" value="PURINE EFFLUX PUMP PBUE"/>
    <property type="match status" value="1"/>
</dbReference>
<evidence type="ECO:0000313" key="9">
    <source>
        <dbReference type="Proteomes" id="UP000238563"/>
    </source>
</evidence>
<dbReference type="Proteomes" id="UP000238563">
    <property type="component" value="Unassembled WGS sequence"/>
</dbReference>
<feature type="transmembrane region" description="Helical" evidence="6">
    <location>
        <begin position="147"/>
        <end position="169"/>
    </location>
</feature>
<feature type="transmembrane region" description="Helical" evidence="6">
    <location>
        <begin position="215"/>
        <end position="237"/>
    </location>
</feature>
<keyword evidence="2" id="KW-1003">Cell membrane</keyword>
<proteinExistence type="predicted"/>
<gene>
    <name evidence="8" type="ORF">C5750_22740</name>
</gene>
<evidence type="ECO:0000256" key="1">
    <source>
        <dbReference type="ARBA" id="ARBA00004651"/>
    </source>
</evidence>
<evidence type="ECO:0000256" key="4">
    <source>
        <dbReference type="ARBA" id="ARBA00022989"/>
    </source>
</evidence>